<reference evidence="7" key="1">
    <citation type="submission" date="2020-06" db="EMBL/GenBank/DDBJ databases">
        <title>Genomes of multiple members of Pneumocystis genus reveal paths to human pathogen Pneumocystis jirovecii.</title>
        <authorList>
            <person name="Cisse O.H."/>
            <person name="Ma L."/>
            <person name="Dekker J."/>
            <person name="Khil P."/>
            <person name="Jo J."/>
            <person name="Brenchley J."/>
            <person name="Blair R."/>
            <person name="Pahar B."/>
            <person name="Chabe M."/>
            <person name="Van Rompay K.A."/>
            <person name="Keesler R."/>
            <person name="Sukura A."/>
            <person name="Hirsch V."/>
            <person name="Kutty G."/>
            <person name="Liu Y."/>
            <person name="Peng L."/>
            <person name="Chen J."/>
            <person name="Song J."/>
            <person name="Weissenbacher-Lang C."/>
            <person name="Xu J."/>
            <person name="Upham N.S."/>
            <person name="Stajich J.E."/>
            <person name="Cuomo C.A."/>
            <person name="Cushion M.T."/>
            <person name="Kovacs J.A."/>
        </authorList>
    </citation>
    <scope>NUCLEOTIDE SEQUENCE</scope>
    <source>
        <strain evidence="7">2A</strain>
    </source>
</reference>
<dbReference type="SUPFAM" id="SSF57903">
    <property type="entry name" value="FYVE/PHD zinc finger"/>
    <property type="match status" value="1"/>
</dbReference>
<accession>A0A899FVI6</accession>
<feature type="domain" description="HORMA" evidence="6">
    <location>
        <begin position="19"/>
        <end position="243"/>
    </location>
</feature>
<dbReference type="Gene3D" id="3.30.40.10">
    <property type="entry name" value="Zinc/RING finger domain, C3HC4 (zinc finger)"/>
    <property type="match status" value="1"/>
</dbReference>
<dbReference type="PANTHER" id="PTHR48225:SF7">
    <property type="entry name" value="MEIOSIS-SPECIFIC PROTEIN HOP1"/>
    <property type="match status" value="1"/>
</dbReference>
<dbReference type="Gene3D" id="3.30.900.10">
    <property type="entry name" value="HORMA domain"/>
    <property type="match status" value="1"/>
</dbReference>
<evidence type="ECO:0000259" key="6">
    <source>
        <dbReference type="PROSITE" id="PS50815"/>
    </source>
</evidence>
<dbReference type="OrthoDB" id="1928087at2759"/>
<evidence type="ECO:0000256" key="1">
    <source>
        <dbReference type="ARBA" id="ARBA00004123"/>
    </source>
</evidence>
<dbReference type="InterPro" id="IPR011011">
    <property type="entry name" value="Znf_FYVE_PHD"/>
</dbReference>
<evidence type="ECO:0000313" key="7">
    <source>
        <dbReference type="EMBL" id="QSL65791.1"/>
    </source>
</evidence>
<dbReference type="PROSITE" id="PS50815">
    <property type="entry name" value="HORMA"/>
    <property type="match status" value="1"/>
</dbReference>
<keyword evidence="4" id="KW-0539">Nucleus</keyword>
<evidence type="ECO:0000256" key="4">
    <source>
        <dbReference type="ARBA" id="ARBA00023242"/>
    </source>
</evidence>
<dbReference type="EMBL" id="CP054539">
    <property type="protein sequence ID" value="QSL65791.1"/>
    <property type="molecule type" value="Genomic_DNA"/>
</dbReference>
<dbReference type="Proteomes" id="UP000663699">
    <property type="component" value="Chromosome 8"/>
</dbReference>
<dbReference type="Pfam" id="PF02301">
    <property type="entry name" value="HORMA"/>
    <property type="match status" value="1"/>
</dbReference>
<dbReference type="AlphaFoldDB" id="A0A899FVI6"/>
<evidence type="ECO:0000256" key="2">
    <source>
        <dbReference type="ARBA" id="ARBA00004286"/>
    </source>
</evidence>
<evidence type="ECO:0000256" key="3">
    <source>
        <dbReference type="ARBA" id="ARBA00022454"/>
    </source>
</evidence>
<dbReference type="GO" id="GO:0005634">
    <property type="term" value="C:nucleus"/>
    <property type="evidence" value="ECO:0007669"/>
    <property type="project" value="UniProtKB-SubCell"/>
</dbReference>
<dbReference type="InterPro" id="IPR003511">
    <property type="entry name" value="HORMA_dom"/>
</dbReference>
<proteinExistence type="predicted"/>
<dbReference type="InterPro" id="IPR013083">
    <property type="entry name" value="Znf_RING/FYVE/PHD"/>
</dbReference>
<dbReference type="GO" id="GO:0051598">
    <property type="term" value="P:meiotic recombination checkpoint signaling"/>
    <property type="evidence" value="ECO:0007669"/>
    <property type="project" value="TreeGrafter"/>
</dbReference>
<gene>
    <name evidence="7" type="ORF">MERGE_000069</name>
</gene>
<sequence>MSAQMQLQRPSVRTHTTGSTSQQLIQTMIEASFGCILYVRGLFPDDNFSEERYNQKSNKSSILANSGTRIMKIKRGFSEEADLLLDYLNQGVYDALSKKYLRSILFAIYFDPNDSTNIFESYTFNFVYSGRDKKPMMNVVNSKGEKQSFGVEEEYAKRCIQLLLRNLITLTQNLSPLPENKNRYITMKLFYTDATPQDYQPPMFRDCTMEKPFTFAVDPENPSFYKQTAGSIDTGFHAITLNITSIADAVSECKSFEEYQDKQIKTLSAEEDVFEKEDLKDSLKENIIILDSPKKHQSCPELLPSLSQNNIPKQSLKYMDERYEKEDAAIKEMLTTHTQDSEFEATQPLESNFSQLTQNVSYVQSKPSFENDAKVKVEKARKKNSEKIEIKEIASVGKNLSKLTLNSRKAFELSEEKKRLSYIRNTAKGSAKDIDVIRCECGDIQCYVCQSWVHAWCYGFISGNDERLPDDHSCYSCLLRKFEPILYESMKDLALFRRALMIIWEEGLPGNNSEFSNRLGCSRQNACQILKRLLQEGFIANVPQNRASRTNNAKKNGRSNMNDEMVVVKNDENKQRLFSEYFQPLLKISHHYEKQENLNTLFQEDKSTNSIPMNALSITNSFGVNSLKDSCFITNSTPLSELQNANIPKQLSIKEMNDINHNNAELDTTDDEDLSAQNIVKKPYLTESTNLINSNADFVLQKHNTVNHFKTYATSNINHIPKKNTKRTCIQFSGEDFDAEAKKRKSRFYCYI</sequence>
<dbReference type="GO" id="GO:0005694">
    <property type="term" value="C:chromosome"/>
    <property type="evidence" value="ECO:0007669"/>
    <property type="project" value="UniProtKB-SubCell"/>
</dbReference>
<evidence type="ECO:0000256" key="5">
    <source>
        <dbReference type="ARBA" id="ARBA00023254"/>
    </source>
</evidence>
<name>A0A899FVI6_9ASCO</name>
<dbReference type="GO" id="GO:0007130">
    <property type="term" value="P:synaptonemal complex assembly"/>
    <property type="evidence" value="ECO:0007669"/>
    <property type="project" value="TreeGrafter"/>
</dbReference>
<keyword evidence="8" id="KW-1185">Reference proteome</keyword>
<keyword evidence="5" id="KW-0469">Meiosis</keyword>
<evidence type="ECO:0000313" key="8">
    <source>
        <dbReference type="Proteomes" id="UP000663699"/>
    </source>
</evidence>
<organism evidence="7 8">
    <name type="scientific">Pneumocystis wakefieldiae</name>
    <dbReference type="NCBI Taxonomy" id="38082"/>
    <lineage>
        <taxon>Eukaryota</taxon>
        <taxon>Fungi</taxon>
        <taxon>Dikarya</taxon>
        <taxon>Ascomycota</taxon>
        <taxon>Taphrinomycotina</taxon>
        <taxon>Pneumocystomycetes</taxon>
        <taxon>Pneumocystaceae</taxon>
        <taxon>Pneumocystis</taxon>
    </lineage>
</organism>
<comment type="subcellular location">
    <subcellularLocation>
        <location evidence="2">Chromosome</location>
    </subcellularLocation>
    <subcellularLocation>
        <location evidence="1">Nucleus</location>
    </subcellularLocation>
</comment>
<dbReference type="InterPro" id="IPR051294">
    <property type="entry name" value="HORMA_MeioticProgression"/>
</dbReference>
<dbReference type="PANTHER" id="PTHR48225">
    <property type="entry name" value="HORMA DOMAIN-CONTAINING PROTEIN 1"/>
    <property type="match status" value="1"/>
</dbReference>
<dbReference type="SUPFAM" id="SSF56019">
    <property type="entry name" value="The spindle assembly checkpoint protein mad2"/>
    <property type="match status" value="1"/>
</dbReference>
<keyword evidence="3" id="KW-0158">Chromosome</keyword>
<dbReference type="InterPro" id="IPR036570">
    <property type="entry name" value="HORMA_dom_sf"/>
</dbReference>
<protein>
    <recommendedName>
        <fullName evidence="6">HORMA domain-containing protein</fullName>
    </recommendedName>
</protein>